<gene>
    <name evidence="2" type="ORF">ET471_10660</name>
</gene>
<evidence type="ECO:0000259" key="1">
    <source>
        <dbReference type="Pfam" id="PF01636"/>
    </source>
</evidence>
<dbReference type="Proteomes" id="UP000292118">
    <property type="component" value="Chromosome"/>
</dbReference>
<dbReference type="SUPFAM" id="SSF56112">
    <property type="entry name" value="Protein kinase-like (PK-like)"/>
    <property type="match status" value="1"/>
</dbReference>
<organism evidence="2 3">
    <name type="scientific">Xylanimonas protaetiae</name>
    <dbReference type="NCBI Taxonomy" id="2509457"/>
    <lineage>
        <taxon>Bacteria</taxon>
        <taxon>Bacillati</taxon>
        <taxon>Actinomycetota</taxon>
        <taxon>Actinomycetes</taxon>
        <taxon>Micrococcales</taxon>
        <taxon>Promicromonosporaceae</taxon>
        <taxon>Xylanimonas</taxon>
    </lineage>
</organism>
<protein>
    <submittedName>
        <fullName evidence="2">Aminoglycoside phosphotransferase family protein</fullName>
    </submittedName>
</protein>
<keyword evidence="3" id="KW-1185">Reference proteome</keyword>
<dbReference type="Gene3D" id="3.90.1200.10">
    <property type="match status" value="1"/>
</dbReference>
<evidence type="ECO:0000313" key="2">
    <source>
        <dbReference type="EMBL" id="QAY70436.1"/>
    </source>
</evidence>
<dbReference type="InterPro" id="IPR011009">
    <property type="entry name" value="Kinase-like_dom_sf"/>
</dbReference>
<dbReference type="RefSeq" id="WP_129188206.1">
    <property type="nucleotide sequence ID" value="NZ_CP035493.1"/>
</dbReference>
<feature type="domain" description="Aminoglycoside phosphotransferase" evidence="1">
    <location>
        <begin position="120"/>
        <end position="171"/>
    </location>
</feature>
<dbReference type="OrthoDB" id="236897at2"/>
<accession>A0A4P6F509</accession>
<dbReference type="KEGG" id="xya:ET471_10660"/>
<dbReference type="InterPro" id="IPR002575">
    <property type="entry name" value="Aminoglycoside_PTrfase"/>
</dbReference>
<dbReference type="Pfam" id="PF01636">
    <property type="entry name" value="APH"/>
    <property type="match status" value="1"/>
</dbReference>
<reference evidence="2 3" key="1">
    <citation type="submission" date="2019-01" db="EMBL/GenBank/DDBJ databases">
        <title>Genome sequencing of strain FW10M-9.</title>
        <authorList>
            <person name="Heo J."/>
            <person name="Kim S.-J."/>
            <person name="Kim J.-S."/>
            <person name="Hong S.-B."/>
            <person name="Kwon S.-W."/>
        </authorList>
    </citation>
    <scope>NUCLEOTIDE SEQUENCE [LARGE SCALE GENOMIC DNA]</scope>
    <source>
        <strain evidence="2 3">FW10M-9</strain>
    </source>
</reference>
<name>A0A4P6F509_9MICO</name>
<keyword evidence="2" id="KW-0808">Transferase</keyword>
<sequence>MTPDAEKPLAGGEVPLAGGTMNAVVRVGETVRRPAGAWTPTVHALLAWVRAHGVDGVPAPLGLDGQGREVLTYVPGVVGGWSDADWTWAPAVLADAARLLRAWHDASVGFPRDGAVWRAAAHEPAEVVCLNDGAPYNMVGGPDGLAGFIDVDMASPGPRVRDLAYLAYRLCPFAEDAAPPAGTDPHARLAALVAAYSALPGATVHAADVLAAIPPRLLDLADFSEARAASAGRADLRDHAAMYRRDAARLARA</sequence>
<proteinExistence type="predicted"/>
<dbReference type="AlphaFoldDB" id="A0A4P6F509"/>
<dbReference type="EMBL" id="CP035493">
    <property type="protein sequence ID" value="QAY70436.1"/>
    <property type="molecule type" value="Genomic_DNA"/>
</dbReference>
<dbReference type="GO" id="GO:0016740">
    <property type="term" value="F:transferase activity"/>
    <property type="evidence" value="ECO:0007669"/>
    <property type="project" value="UniProtKB-KW"/>
</dbReference>
<evidence type="ECO:0000313" key="3">
    <source>
        <dbReference type="Proteomes" id="UP000292118"/>
    </source>
</evidence>